<evidence type="ECO:0000313" key="3">
    <source>
        <dbReference type="Proteomes" id="UP000253083"/>
    </source>
</evidence>
<name>A0A395JNJ5_9GAMM</name>
<protein>
    <submittedName>
        <fullName evidence="2">Uncharacterized protein</fullName>
    </submittedName>
</protein>
<feature type="region of interest" description="Disordered" evidence="1">
    <location>
        <begin position="202"/>
        <end position="226"/>
    </location>
</feature>
<reference evidence="2 3" key="1">
    <citation type="submission" date="2018-06" db="EMBL/GenBank/DDBJ databases">
        <title>Genomic Encyclopedia of Type Strains, Phase IV (KMG-IV): sequencing the most valuable type-strain genomes for metagenomic binning, comparative biology and taxonomic classification.</title>
        <authorList>
            <person name="Goeker M."/>
        </authorList>
    </citation>
    <scope>NUCLEOTIDE SEQUENCE [LARGE SCALE GENOMIC DNA]</scope>
    <source>
        <strain evidence="2 3">DSM 24032</strain>
    </source>
</reference>
<dbReference type="RefSeq" id="WP_147250913.1">
    <property type="nucleotide sequence ID" value="NZ_QNRT01000001.1"/>
</dbReference>
<evidence type="ECO:0000313" key="2">
    <source>
        <dbReference type="EMBL" id="RBP53230.1"/>
    </source>
</evidence>
<accession>A0A395JNJ5</accession>
<dbReference type="InParanoid" id="A0A395JNJ5"/>
<dbReference type="EMBL" id="QNRT01000001">
    <property type="protein sequence ID" value="RBP53230.1"/>
    <property type="molecule type" value="Genomic_DNA"/>
</dbReference>
<sequence>MSDKHHSRLNSMRYLLMLLALLLSGCASNVVVKSNIPTPLIERLPIVGAIRYTDDFENYRYTETEKKRALQTLDFTDAQRVMFNQIFGSLMTVVPLDSPDRQLVIEPEILDMQYTAPRETKLNQYEIWIKYRIKLVDADEQKIADWIIKGYGKTPTAMLGSSGAGFSSAANIALRDVGAQLSIGFARQARIRALVKRNAESSSSIELATQSQAELNTKAQDEEVEE</sequence>
<keyword evidence="3" id="KW-1185">Reference proteome</keyword>
<dbReference type="OrthoDB" id="7056690at2"/>
<dbReference type="AlphaFoldDB" id="A0A395JNJ5"/>
<gene>
    <name evidence="2" type="ORF">DFR28_101616</name>
</gene>
<dbReference type="Proteomes" id="UP000253083">
    <property type="component" value="Unassembled WGS sequence"/>
</dbReference>
<proteinExistence type="predicted"/>
<comment type="caution">
    <text evidence="2">The sequence shown here is derived from an EMBL/GenBank/DDBJ whole genome shotgun (WGS) entry which is preliminary data.</text>
</comment>
<organism evidence="2 3">
    <name type="scientific">Arenicella xantha</name>
    <dbReference type="NCBI Taxonomy" id="644221"/>
    <lineage>
        <taxon>Bacteria</taxon>
        <taxon>Pseudomonadati</taxon>
        <taxon>Pseudomonadota</taxon>
        <taxon>Gammaproteobacteria</taxon>
        <taxon>Arenicellales</taxon>
        <taxon>Arenicellaceae</taxon>
        <taxon>Arenicella</taxon>
    </lineage>
</organism>
<dbReference type="PROSITE" id="PS51257">
    <property type="entry name" value="PROKAR_LIPOPROTEIN"/>
    <property type="match status" value="1"/>
</dbReference>
<feature type="compositionally biased region" description="Polar residues" evidence="1">
    <location>
        <begin position="202"/>
        <end position="218"/>
    </location>
</feature>
<evidence type="ECO:0000256" key="1">
    <source>
        <dbReference type="SAM" id="MobiDB-lite"/>
    </source>
</evidence>